<dbReference type="PANTHER" id="PTHR43334:SF2">
    <property type="entry name" value="ACETATE--COA LIGASE [ADP-FORMING]"/>
    <property type="match status" value="1"/>
</dbReference>
<keyword evidence="1 5" id="KW-0436">Ligase</keyword>
<evidence type="ECO:0000256" key="3">
    <source>
        <dbReference type="ARBA" id="ARBA00022840"/>
    </source>
</evidence>
<dbReference type="InterPro" id="IPR051538">
    <property type="entry name" value="Acyl-CoA_Synth/Transferase"/>
</dbReference>
<dbReference type="PANTHER" id="PTHR43334">
    <property type="entry name" value="ACETATE--COA LIGASE [ADP-FORMING]"/>
    <property type="match status" value="1"/>
</dbReference>
<organism evidence="5 6">
    <name type="scientific">Candidatus Lokiarchaeum ossiferum</name>
    <dbReference type="NCBI Taxonomy" id="2951803"/>
    <lineage>
        <taxon>Archaea</taxon>
        <taxon>Promethearchaeati</taxon>
        <taxon>Promethearchaeota</taxon>
        <taxon>Promethearchaeia</taxon>
        <taxon>Promethearchaeales</taxon>
        <taxon>Promethearchaeaceae</taxon>
        <taxon>Candidatus Lokiarchaeum</taxon>
    </lineage>
</organism>
<dbReference type="Proteomes" id="UP001208689">
    <property type="component" value="Chromosome"/>
</dbReference>
<reference evidence="5" key="1">
    <citation type="submission" date="2022-09" db="EMBL/GenBank/DDBJ databases">
        <title>Actin cytoskeleton and complex cell architecture in an #Asgard archaeon.</title>
        <authorList>
            <person name="Ponce Toledo R.I."/>
            <person name="Schleper C."/>
            <person name="Rodrigues Oliveira T."/>
            <person name="Wollweber F."/>
            <person name="Xu J."/>
            <person name="Rittmann S."/>
            <person name="Klingl A."/>
            <person name="Pilhofer M."/>
        </authorList>
    </citation>
    <scope>NUCLEOTIDE SEQUENCE</scope>
    <source>
        <strain evidence="5">B-35</strain>
    </source>
</reference>
<dbReference type="EC" id="6.2.1.13" evidence="5"/>
<keyword evidence="2" id="KW-0547">Nucleotide-binding</keyword>
<gene>
    <name evidence="5" type="ORF">NEF87_000084</name>
</gene>
<keyword evidence="6" id="KW-1185">Reference proteome</keyword>
<dbReference type="SUPFAM" id="SSF52210">
    <property type="entry name" value="Succinyl-CoA synthetase domains"/>
    <property type="match status" value="2"/>
</dbReference>
<dbReference type="InterPro" id="IPR003781">
    <property type="entry name" value="CoA-bd"/>
</dbReference>
<accession>A0ABY6HMT3</accession>
<dbReference type="InterPro" id="IPR036291">
    <property type="entry name" value="NAD(P)-bd_dom_sf"/>
</dbReference>
<dbReference type="InterPro" id="IPR016102">
    <property type="entry name" value="Succinyl-CoA_synth-like"/>
</dbReference>
<dbReference type="SMART" id="SM00881">
    <property type="entry name" value="CoA_binding"/>
    <property type="match status" value="1"/>
</dbReference>
<protein>
    <submittedName>
        <fullName evidence="5">Acetate--CoA ligase [ADP-forming]</fullName>
        <ecNumber evidence="5">6.2.1.13</ecNumber>
    </submittedName>
</protein>
<dbReference type="InterPro" id="IPR032875">
    <property type="entry name" value="Succ_CoA_lig_flav_dom"/>
</dbReference>
<dbReference type="GO" id="GO:0043758">
    <property type="term" value="F:acetate-CoA ligase (ADP-forming) activity"/>
    <property type="evidence" value="ECO:0007669"/>
    <property type="project" value="UniProtKB-EC"/>
</dbReference>
<evidence type="ECO:0000256" key="2">
    <source>
        <dbReference type="ARBA" id="ARBA00022741"/>
    </source>
</evidence>
<dbReference type="SUPFAM" id="SSF51735">
    <property type="entry name" value="NAD(P)-binding Rossmann-fold domains"/>
    <property type="match status" value="1"/>
</dbReference>
<feature type="domain" description="CoA-binding" evidence="4">
    <location>
        <begin position="13"/>
        <end position="110"/>
    </location>
</feature>
<evidence type="ECO:0000313" key="6">
    <source>
        <dbReference type="Proteomes" id="UP001208689"/>
    </source>
</evidence>
<dbReference type="Pfam" id="PF13380">
    <property type="entry name" value="CoA_binding_2"/>
    <property type="match status" value="1"/>
</dbReference>
<keyword evidence="3" id="KW-0067">ATP-binding</keyword>
<proteinExistence type="predicted"/>
<dbReference type="Pfam" id="PF13607">
    <property type="entry name" value="Succ_CoA_lig"/>
    <property type="match status" value="1"/>
</dbReference>
<sequence>MAVRSLEDRFKTFFNPQSIIIIGASRNEYTFNGVVVKNLLEAQYRGKINIYHPFTDELMGIKCLKTLDEINAISPQPDLAIILTQHNILTTVEFLGQNNIQKIMIETDTSVKKSPFEAEQLIINLENLAKKWDLQIMGPSMIGIIDFQNRFTSSVIPTRSHIIQPNLKNRPDKGVSFLAQSGGLTGACGWWSPRQKIPFAKIIHIGKSITISEADILDFLFEDEATLLIILYLKDIPSTFIDVLLKNKQKKPVLYKCVGKDQIHEEAFQQAGAIKVDNYIELFEFAKVFLWCPPPKNNSVGIIGPSSGAINLLISEMRNQNIHLAPLSNENRDAILDKVGGSTCALGNPVDFWPPKEFVGTQICQVYYNASNSLLQDQNVGTLFLALEFFTEIEFNFSIFENIKRRFPNKPIIAITIQAEREGQNRIIEIGTDLQIPVFVDEVERGIKALKCLLKYYEKDDDS</sequence>
<evidence type="ECO:0000256" key="1">
    <source>
        <dbReference type="ARBA" id="ARBA00022598"/>
    </source>
</evidence>
<dbReference type="Gene3D" id="3.40.50.720">
    <property type="entry name" value="NAD(P)-binding Rossmann-like Domain"/>
    <property type="match status" value="1"/>
</dbReference>
<dbReference type="Gene3D" id="3.40.50.261">
    <property type="entry name" value="Succinyl-CoA synthetase domains"/>
    <property type="match status" value="2"/>
</dbReference>
<name>A0ABY6HMT3_9ARCH</name>
<evidence type="ECO:0000259" key="4">
    <source>
        <dbReference type="SMART" id="SM00881"/>
    </source>
</evidence>
<evidence type="ECO:0000313" key="5">
    <source>
        <dbReference type="EMBL" id="UYP43799.1"/>
    </source>
</evidence>
<dbReference type="EMBL" id="CP104013">
    <property type="protein sequence ID" value="UYP43799.1"/>
    <property type="molecule type" value="Genomic_DNA"/>
</dbReference>